<accession>A0AAV9BRI2</accession>
<keyword evidence="2" id="KW-1185">Reference proteome</keyword>
<gene>
    <name evidence="1" type="ORF">QJS04_geneDACA023742</name>
</gene>
<dbReference type="InterPro" id="IPR029063">
    <property type="entry name" value="SAM-dependent_MTases_sf"/>
</dbReference>
<dbReference type="EMBL" id="JAUJYN010000002">
    <property type="protein sequence ID" value="KAK1278648.1"/>
    <property type="molecule type" value="Genomic_DNA"/>
</dbReference>
<dbReference type="Proteomes" id="UP001179952">
    <property type="component" value="Unassembled WGS sequence"/>
</dbReference>
<dbReference type="AlphaFoldDB" id="A0AAV9BRI2"/>
<reference evidence="1" key="2">
    <citation type="submission" date="2023-06" db="EMBL/GenBank/DDBJ databases">
        <authorList>
            <person name="Ma L."/>
            <person name="Liu K.-W."/>
            <person name="Li Z."/>
            <person name="Hsiao Y.-Y."/>
            <person name="Qi Y."/>
            <person name="Fu T."/>
            <person name="Tang G."/>
            <person name="Zhang D."/>
            <person name="Sun W.-H."/>
            <person name="Liu D.-K."/>
            <person name="Li Y."/>
            <person name="Chen G.-Z."/>
            <person name="Liu X.-D."/>
            <person name="Liao X.-Y."/>
            <person name="Jiang Y.-T."/>
            <person name="Yu X."/>
            <person name="Hao Y."/>
            <person name="Huang J."/>
            <person name="Zhao X.-W."/>
            <person name="Ke S."/>
            <person name="Chen Y.-Y."/>
            <person name="Wu W.-L."/>
            <person name="Hsu J.-L."/>
            <person name="Lin Y.-F."/>
            <person name="Huang M.-D."/>
            <person name="Li C.-Y."/>
            <person name="Huang L."/>
            <person name="Wang Z.-W."/>
            <person name="Zhao X."/>
            <person name="Zhong W.-Y."/>
            <person name="Peng D.-H."/>
            <person name="Ahmad S."/>
            <person name="Lan S."/>
            <person name="Zhang J.-S."/>
            <person name="Tsai W.-C."/>
            <person name="Van De Peer Y."/>
            <person name="Liu Z.-J."/>
        </authorList>
    </citation>
    <scope>NUCLEOTIDE SEQUENCE</scope>
    <source>
        <strain evidence="1">SCP</strain>
        <tissue evidence="1">Leaves</tissue>
    </source>
</reference>
<evidence type="ECO:0000313" key="1">
    <source>
        <dbReference type="EMBL" id="KAK1278648.1"/>
    </source>
</evidence>
<proteinExistence type="predicted"/>
<name>A0AAV9BRI2_ACOGR</name>
<evidence type="ECO:0000313" key="2">
    <source>
        <dbReference type="Proteomes" id="UP001179952"/>
    </source>
</evidence>
<evidence type="ECO:0008006" key="3">
    <source>
        <dbReference type="Google" id="ProtNLM"/>
    </source>
</evidence>
<organism evidence="1 2">
    <name type="scientific">Acorus gramineus</name>
    <name type="common">Dwarf sweet flag</name>
    <dbReference type="NCBI Taxonomy" id="55184"/>
    <lineage>
        <taxon>Eukaryota</taxon>
        <taxon>Viridiplantae</taxon>
        <taxon>Streptophyta</taxon>
        <taxon>Embryophyta</taxon>
        <taxon>Tracheophyta</taxon>
        <taxon>Spermatophyta</taxon>
        <taxon>Magnoliopsida</taxon>
        <taxon>Liliopsida</taxon>
        <taxon>Acoraceae</taxon>
        <taxon>Acorus</taxon>
    </lineage>
</organism>
<sequence>MTPLSLRLQSTPMGKTLTLTFSSPPSPPPMAVLVTAFRGRARLSTAGPVRASRHPLSGMDDALMGFISGKTKATELAHSIWENVVRKGDVVVDATCGNGHDTFALLKMVADESVRGCVYGLDIQNSAVEYTSSLLDASLEPKKRELVKLLCICHSKMEDIIPKSIPIRLVAFNLGYLPGGDKAVITKPQTTLLALQAASRIIESGGLISVMVYIGHPGGREELETVQAFASHLPTDTWTSCRLETLNRPTAPVLVLVFKK</sequence>
<dbReference type="SUPFAM" id="SSF53335">
    <property type="entry name" value="S-adenosyl-L-methionine-dependent methyltransferases"/>
    <property type="match status" value="1"/>
</dbReference>
<reference evidence="1" key="1">
    <citation type="journal article" date="2023" name="Nat. Commun.">
        <title>Diploid and tetraploid genomes of Acorus and the evolution of monocots.</title>
        <authorList>
            <person name="Ma L."/>
            <person name="Liu K.W."/>
            <person name="Li Z."/>
            <person name="Hsiao Y.Y."/>
            <person name="Qi Y."/>
            <person name="Fu T."/>
            <person name="Tang G.D."/>
            <person name="Zhang D."/>
            <person name="Sun W.H."/>
            <person name="Liu D.K."/>
            <person name="Li Y."/>
            <person name="Chen G.Z."/>
            <person name="Liu X.D."/>
            <person name="Liao X.Y."/>
            <person name="Jiang Y.T."/>
            <person name="Yu X."/>
            <person name="Hao Y."/>
            <person name="Huang J."/>
            <person name="Zhao X.W."/>
            <person name="Ke S."/>
            <person name="Chen Y.Y."/>
            <person name="Wu W.L."/>
            <person name="Hsu J.L."/>
            <person name="Lin Y.F."/>
            <person name="Huang M.D."/>
            <person name="Li C.Y."/>
            <person name="Huang L."/>
            <person name="Wang Z.W."/>
            <person name="Zhao X."/>
            <person name="Zhong W.Y."/>
            <person name="Peng D.H."/>
            <person name="Ahmad S."/>
            <person name="Lan S."/>
            <person name="Zhang J.S."/>
            <person name="Tsai W.C."/>
            <person name="Van de Peer Y."/>
            <person name="Liu Z.J."/>
        </authorList>
    </citation>
    <scope>NUCLEOTIDE SEQUENCE</scope>
    <source>
        <strain evidence="1">SCP</strain>
    </source>
</reference>
<dbReference type="Pfam" id="PF06962">
    <property type="entry name" value="rRNA_methylase"/>
    <property type="match status" value="1"/>
</dbReference>
<dbReference type="Gene3D" id="3.40.50.150">
    <property type="entry name" value="Vaccinia Virus protein VP39"/>
    <property type="match status" value="1"/>
</dbReference>
<dbReference type="PANTHER" id="PTHR35276">
    <property type="entry name" value="S-ADENOSYL-L-METHIONINE-DEPENDENT METHYLTRANSFERASES SUPERFAMILY PROTEIN"/>
    <property type="match status" value="1"/>
</dbReference>
<comment type="caution">
    <text evidence="1">The sequence shown here is derived from an EMBL/GenBank/DDBJ whole genome shotgun (WGS) entry which is preliminary data.</text>
</comment>
<protein>
    <recommendedName>
        <fullName evidence="3">rRNA methylase YtqB</fullName>
    </recommendedName>
</protein>
<dbReference type="InterPro" id="IPR010719">
    <property type="entry name" value="MnmM_MeTrfase"/>
</dbReference>
<dbReference type="PANTHER" id="PTHR35276:SF1">
    <property type="entry name" value="TRNA (MNM(5)S(2)U34)-METHYLTRANSFERASE, CHLOROPLASTIC"/>
    <property type="match status" value="1"/>
</dbReference>